<keyword evidence="2" id="KW-1185">Reference proteome</keyword>
<reference evidence="1" key="1">
    <citation type="submission" date="2022-06" db="EMBL/GenBank/DDBJ databases">
        <title>Aeoliella straminimaris, a novel planctomycete from sediments.</title>
        <authorList>
            <person name="Vitorino I.R."/>
            <person name="Lage O.M."/>
        </authorList>
    </citation>
    <scope>NUCLEOTIDE SEQUENCE</scope>
    <source>
        <strain evidence="1">ICT_H6.2</strain>
    </source>
</reference>
<dbReference type="AlphaFoldDB" id="A0A9X2FBF0"/>
<sequence>MSNSPHTTLEKLTKKDCGIRVDFYWLGDRFSHTISAVRDGEATVVWRSVDNDEFGPVYQELHEQTTHDGRTILFLNGASAGAHWSASVSFKEAVCHLTFDVAARVAKEPVERVIEYRSELDGNLPLACAHFANGSGELIDPSPPGNRIPSEESSDKLPATLRYKYMFLW</sequence>
<dbReference type="EMBL" id="JAMXLR010000015">
    <property type="protein sequence ID" value="MCO6042981.1"/>
    <property type="molecule type" value="Genomic_DNA"/>
</dbReference>
<gene>
    <name evidence="1" type="ORF">NG895_03595</name>
</gene>
<comment type="caution">
    <text evidence="1">The sequence shown here is derived from an EMBL/GenBank/DDBJ whole genome shotgun (WGS) entry which is preliminary data.</text>
</comment>
<proteinExistence type="predicted"/>
<dbReference type="RefSeq" id="WP_252851081.1">
    <property type="nucleotide sequence ID" value="NZ_JAMXLR010000015.1"/>
</dbReference>
<evidence type="ECO:0000313" key="2">
    <source>
        <dbReference type="Proteomes" id="UP001155241"/>
    </source>
</evidence>
<evidence type="ECO:0000313" key="1">
    <source>
        <dbReference type="EMBL" id="MCO6042981.1"/>
    </source>
</evidence>
<accession>A0A9X2FBF0</accession>
<protein>
    <submittedName>
        <fullName evidence="1">Uncharacterized protein</fullName>
    </submittedName>
</protein>
<organism evidence="1 2">
    <name type="scientific">Aeoliella straminimaris</name>
    <dbReference type="NCBI Taxonomy" id="2954799"/>
    <lineage>
        <taxon>Bacteria</taxon>
        <taxon>Pseudomonadati</taxon>
        <taxon>Planctomycetota</taxon>
        <taxon>Planctomycetia</taxon>
        <taxon>Pirellulales</taxon>
        <taxon>Lacipirellulaceae</taxon>
        <taxon>Aeoliella</taxon>
    </lineage>
</organism>
<dbReference type="Proteomes" id="UP001155241">
    <property type="component" value="Unassembled WGS sequence"/>
</dbReference>
<name>A0A9X2FBF0_9BACT</name>